<proteinExistence type="predicted"/>
<protein>
    <submittedName>
        <fullName evidence="1">Uncharacterized protein</fullName>
    </submittedName>
</protein>
<evidence type="ECO:0000313" key="2">
    <source>
        <dbReference type="Proteomes" id="UP001165960"/>
    </source>
</evidence>
<reference evidence="1" key="1">
    <citation type="submission" date="2022-04" db="EMBL/GenBank/DDBJ databases">
        <title>Genome of the entomopathogenic fungus Entomophthora muscae.</title>
        <authorList>
            <person name="Elya C."/>
            <person name="Lovett B.R."/>
            <person name="Lee E."/>
            <person name="Macias A.M."/>
            <person name="Hajek A.E."/>
            <person name="De Bivort B.L."/>
            <person name="Kasson M.T."/>
            <person name="De Fine Licht H.H."/>
            <person name="Stajich J.E."/>
        </authorList>
    </citation>
    <scope>NUCLEOTIDE SEQUENCE</scope>
    <source>
        <strain evidence="1">Berkeley</strain>
    </source>
</reference>
<dbReference type="EMBL" id="QTSX02002177">
    <property type="protein sequence ID" value="KAJ9077820.1"/>
    <property type="molecule type" value="Genomic_DNA"/>
</dbReference>
<name>A0ACC2TTL0_9FUNG</name>
<accession>A0ACC2TTL0</accession>
<organism evidence="1 2">
    <name type="scientific">Entomophthora muscae</name>
    <dbReference type="NCBI Taxonomy" id="34485"/>
    <lineage>
        <taxon>Eukaryota</taxon>
        <taxon>Fungi</taxon>
        <taxon>Fungi incertae sedis</taxon>
        <taxon>Zoopagomycota</taxon>
        <taxon>Entomophthoromycotina</taxon>
        <taxon>Entomophthoromycetes</taxon>
        <taxon>Entomophthorales</taxon>
        <taxon>Entomophthoraceae</taxon>
        <taxon>Entomophthora</taxon>
    </lineage>
</organism>
<sequence length="88" mass="10148">MPVANPTKQSTADLINSSLIPQERHSEWNWSMPRLGNHLQHNLQHWKRRPASILRWIQVGQRCISLAGMVSFRVSKHQAPVPWCCLGK</sequence>
<gene>
    <name evidence="1" type="ORF">DSO57_1013064</name>
</gene>
<dbReference type="Proteomes" id="UP001165960">
    <property type="component" value="Unassembled WGS sequence"/>
</dbReference>
<evidence type="ECO:0000313" key="1">
    <source>
        <dbReference type="EMBL" id="KAJ9077820.1"/>
    </source>
</evidence>
<keyword evidence="2" id="KW-1185">Reference proteome</keyword>
<comment type="caution">
    <text evidence="1">The sequence shown here is derived from an EMBL/GenBank/DDBJ whole genome shotgun (WGS) entry which is preliminary data.</text>
</comment>